<protein>
    <submittedName>
        <fullName evidence="1">Uncharacterized protein</fullName>
    </submittedName>
</protein>
<proteinExistence type="predicted"/>
<reference evidence="1" key="1">
    <citation type="submission" date="2018-02" db="EMBL/GenBank/DDBJ databases">
        <title>Rhizophora mucronata_Transcriptome.</title>
        <authorList>
            <person name="Meera S.P."/>
            <person name="Sreeshan A."/>
            <person name="Augustine A."/>
        </authorList>
    </citation>
    <scope>NUCLEOTIDE SEQUENCE</scope>
    <source>
        <tissue evidence="1">Leaf</tissue>
    </source>
</reference>
<name>A0A2P2Q8D1_RHIMU</name>
<accession>A0A2P2Q8D1</accession>
<sequence length="26" mass="2859">MSVSYGKKLTLHFQVTSCKSVLAAFL</sequence>
<dbReference type="EMBL" id="GGEC01082761">
    <property type="protein sequence ID" value="MBX63245.1"/>
    <property type="molecule type" value="Transcribed_RNA"/>
</dbReference>
<evidence type="ECO:0000313" key="1">
    <source>
        <dbReference type="EMBL" id="MBX63245.1"/>
    </source>
</evidence>
<organism evidence="1">
    <name type="scientific">Rhizophora mucronata</name>
    <name type="common">Asiatic mangrove</name>
    <dbReference type="NCBI Taxonomy" id="61149"/>
    <lineage>
        <taxon>Eukaryota</taxon>
        <taxon>Viridiplantae</taxon>
        <taxon>Streptophyta</taxon>
        <taxon>Embryophyta</taxon>
        <taxon>Tracheophyta</taxon>
        <taxon>Spermatophyta</taxon>
        <taxon>Magnoliopsida</taxon>
        <taxon>eudicotyledons</taxon>
        <taxon>Gunneridae</taxon>
        <taxon>Pentapetalae</taxon>
        <taxon>rosids</taxon>
        <taxon>fabids</taxon>
        <taxon>Malpighiales</taxon>
        <taxon>Rhizophoraceae</taxon>
        <taxon>Rhizophora</taxon>
    </lineage>
</organism>
<dbReference type="AlphaFoldDB" id="A0A2P2Q8D1"/>